<dbReference type="InterPro" id="IPR051120">
    <property type="entry name" value="ABC_AA/LPS_Transport"/>
</dbReference>
<dbReference type="GeneID" id="89289184"/>
<dbReference type="InterPro" id="IPR003439">
    <property type="entry name" value="ABC_transporter-like_ATP-bd"/>
</dbReference>
<dbReference type="InterPro" id="IPR027417">
    <property type="entry name" value="P-loop_NTPase"/>
</dbReference>
<dbReference type="InterPro" id="IPR032823">
    <property type="entry name" value="BCA_ABC_TP_C"/>
</dbReference>
<keyword evidence="1" id="KW-0813">Transport</keyword>
<keyword evidence="2" id="KW-0547">Nucleotide-binding</keyword>
<organism evidence="5 6">
    <name type="scientific">Pyrodictium abyssi</name>
    <dbReference type="NCBI Taxonomy" id="54256"/>
    <lineage>
        <taxon>Archaea</taxon>
        <taxon>Thermoproteota</taxon>
        <taxon>Thermoprotei</taxon>
        <taxon>Desulfurococcales</taxon>
        <taxon>Pyrodictiaceae</taxon>
        <taxon>Pyrodictium</taxon>
    </lineage>
</organism>
<gene>
    <name evidence="5" type="ORF">PABY_11650</name>
</gene>
<accession>A0ABM8IVK9</accession>
<dbReference type="InterPro" id="IPR003593">
    <property type="entry name" value="AAA+_ATPase"/>
</dbReference>
<dbReference type="GO" id="GO:0005524">
    <property type="term" value="F:ATP binding"/>
    <property type="evidence" value="ECO:0007669"/>
    <property type="project" value="UniProtKB-KW"/>
</dbReference>
<dbReference type="RefSeq" id="WP_338252814.1">
    <property type="nucleotide sequence ID" value="NZ_AP028907.1"/>
</dbReference>
<dbReference type="PANTHER" id="PTHR45772:SF9">
    <property type="entry name" value="CONSERVED COMPONENT OF ABC TRANSPORTER FOR NATURAL AMINO ACIDS"/>
    <property type="match status" value="1"/>
</dbReference>
<dbReference type="EMBL" id="AP028907">
    <property type="protein sequence ID" value="BES81598.1"/>
    <property type="molecule type" value="Genomic_DNA"/>
</dbReference>
<reference evidence="5 6" key="1">
    <citation type="submission" date="2023-09" db="EMBL/GenBank/DDBJ databases">
        <title>Pyrofollis japonicus gen. nov. sp. nov., a novel member of the family Pyrodictiaceae isolated from the Iheya North hydrothermal field.</title>
        <authorList>
            <person name="Miyazaki U."/>
            <person name="Sanari M."/>
            <person name="Tame A."/>
            <person name="Kitajima M."/>
            <person name="Okamoto A."/>
            <person name="Sawayama S."/>
            <person name="Miyazaki J."/>
            <person name="Takai K."/>
            <person name="Nakagawa S."/>
        </authorList>
    </citation>
    <scope>NUCLEOTIDE SEQUENCE [LARGE SCALE GENOMIC DNA]</scope>
    <source>
        <strain evidence="5 6">AV2</strain>
    </source>
</reference>
<keyword evidence="3 5" id="KW-0067">ATP-binding</keyword>
<evidence type="ECO:0000259" key="4">
    <source>
        <dbReference type="PROSITE" id="PS50893"/>
    </source>
</evidence>
<name>A0ABM8IVK9_9CREN</name>
<evidence type="ECO:0000256" key="3">
    <source>
        <dbReference type="ARBA" id="ARBA00022840"/>
    </source>
</evidence>
<protein>
    <submittedName>
        <fullName evidence="5">ABC transporter ATP-binding protein</fullName>
    </submittedName>
</protein>
<evidence type="ECO:0000256" key="2">
    <source>
        <dbReference type="ARBA" id="ARBA00022741"/>
    </source>
</evidence>
<feature type="domain" description="ABC transporter" evidence="4">
    <location>
        <begin position="7"/>
        <end position="255"/>
    </location>
</feature>
<dbReference type="PANTHER" id="PTHR45772">
    <property type="entry name" value="CONSERVED COMPONENT OF ABC TRANSPORTER FOR NATURAL AMINO ACIDS-RELATED"/>
    <property type="match status" value="1"/>
</dbReference>
<dbReference type="SUPFAM" id="SSF52540">
    <property type="entry name" value="P-loop containing nucleoside triphosphate hydrolases"/>
    <property type="match status" value="1"/>
</dbReference>
<sequence>MAGVEVLKTVDLYKYFGGVRALDGVSISIREGEFVGLIGPNGSGKSTLFNVISGIYHPDRGDVYLYGEKVTGLPPYELYRRGLVRGFQVPRLWHGMTVVENAATAARDRQGDGPFSALLRRGEWLRWERESLVDRVHGVLEKLSLTRVALNRASEISGGQMKLTDISRALMGEARILLLDEPTAGVAPKLAQDIFKLLEKLNSEGLTIFVIEHRLEVLFNHVERVIVMHEGRVLVEGPPEKVAEDPRVLDAYLGSA</sequence>
<evidence type="ECO:0000256" key="1">
    <source>
        <dbReference type="ARBA" id="ARBA00022448"/>
    </source>
</evidence>
<dbReference type="Pfam" id="PF12399">
    <property type="entry name" value="BCA_ABC_TP_C"/>
    <property type="match status" value="1"/>
</dbReference>
<dbReference type="Proteomes" id="UP001341135">
    <property type="component" value="Chromosome"/>
</dbReference>
<dbReference type="PROSITE" id="PS50893">
    <property type="entry name" value="ABC_TRANSPORTER_2"/>
    <property type="match status" value="1"/>
</dbReference>
<evidence type="ECO:0000313" key="5">
    <source>
        <dbReference type="EMBL" id="BES81598.1"/>
    </source>
</evidence>
<evidence type="ECO:0000313" key="6">
    <source>
        <dbReference type="Proteomes" id="UP001341135"/>
    </source>
</evidence>
<dbReference type="SMART" id="SM00382">
    <property type="entry name" value="AAA"/>
    <property type="match status" value="1"/>
</dbReference>
<dbReference type="CDD" id="cd03219">
    <property type="entry name" value="ABC_Mj1267_LivG_branched"/>
    <property type="match status" value="1"/>
</dbReference>
<dbReference type="Gene3D" id="3.40.50.300">
    <property type="entry name" value="P-loop containing nucleotide triphosphate hydrolases"/>
    <property type="match status" value="1"/>
</dbReference>
<keyword evidence="6" id="KW-1185">Reference proteome</keyword>
<proteinExistence type="predicted"/>
<dbReference type="Pfam" id="PF00005">
    <property type="entry name" value="ABC_tran"/>
    <property type="match status" value="1"/>
</dbReference>